<evidence type="ECO:0000313" key="7">
    <source>
        <dbReference type="Proteomes" id="UP000646365"/>
    </source>
</evidence>
<protein>
    <recommendedName>
        <fullName evidence="5">N-acetyltransferase domain-containing protein</fullName>
    </recommendedName>
</protein>
<keyword evidence="1" id="KW-0808">Transferase</keyword>
<dbReference type="InterPro" id="IPR000182">
    <property type="entry name" value="GNAT_dom"/>
</dbReference>
<accession>A0A8J2YZE8</accession>
<evidence type="ECO:0000259" key="5">
    <source>
        <dbReference type="PROSITE" id="PS51186"/>
    </source>
</evidence>
<dbReference type="InterPro" id="IPR051531">
    <property type="entry name" value="N-acetyltransferase"/>
</dbReference>
<dbReference type="EMBL" id="BMJQ01000017">
    <property type="protein sequence ID" value="GGF40341.1"/>
    <property type="molecule type" value="Genomic_DNA"/>
</dbReference>
<keyword evidence="7" id="KW-1185">Reference proteome</keyword>
<comment type="caution">
    <text evidence="6">The sequence shown here is derived from an EMBL/GenBank/DDBJ whole genome shotgun (WGS) entry which is preliminary data.</text>
</comment>
<evidence type="ECO:0000256" key="1">
    <source>
        <dbReference type="ARBA" id="ARBA00022679"/>
    </source>
</evidence>
<dbReference type="InterPro" id="IPR016181">
    <property type="entry name" value="Acyl_CoA_acyltransferase"/>
</dbReference>
<sequence length="166" mass="18949">MIELRRWSEGDFPLLERNNTPAQTEHIGGSETSEELERRHQRYLASAEPGRTRMFAVLSDGQAAGSIGYWERLWRDETVYETGWAIFPEFQGRGIARGAAAALIEILRRERLHRFLHAFPAPENLPSNAICRGLGFRLIGECDFEYPPGHLMRSNDWCFDLQGAGE</sequence>
<dbReference type="GO" id="GO:0005737">
    <property type="term" value="C:cytoplasm"/>
    <property type="evidence" value="ECO:0007669"/>
    <property type="project" value="TreeGrafter"/>
</dbReference>
<dbReference type="PANTHER" id="PTHR43792:SF8">
    <property type="entry name" value="[RIBOSOMAL PROTEIN US5]-ALANINE N-ACETYLTRANSFERASE"/>
    <property type="match status" value="1"/>
</dbReference>
<dbReference type="Gene3D" id="3.40.630.30">
    <property type="match status" value="1"/>
</dbReference>
<feature type="region of interest" description="Disordered" evidence="4">
    <location>
        <begin position="15"/>
        <end position="36"/>
    </location>
</feature>
<evidence type="ECO:0000256" key="2">
    <source>
        <dbReference type="ARBA" id="ARBA00023315"/>
    </source>
</evidence>
<dbReference type="Proteomes" id="UP000646365">
    <property type="component" value="Unassembled WGS sequence"/>
</dbReference>
<dbReference type="SUPFAM" id="SSF55729">
    <property type="entry name" value="Acyl-CoA N-acyltransferases (Nat)"/>
    <property type="match status" value="1"/>
</dbReference>
<evidence type="ECO:0000256" key="3">
    <source>
        <dbReference type="ARBA" id="ARBA00038502"/>
    </source>
</evidence>
<evidence type="ECO:0000256" key="4">
    <source>
        <dbReference type="SAM" id="MobiDB-lite"/>
    </source>
</evidence>
<dbReference type="RefSeq" id="WP_189051234.1">
    <property type="nucleotide sequence ID" value="NZ_BMJQ01000017.1"/>
</dbReference>
<keyword evidence="2" id="KW-0012">Acyltransferase</keyword>
<proteinExistence type="inferred from homology"/>
<gene>
    <name evidence="6" type="ORF">GCM10011611_53450</name>
</gene>
<comment type="similarity">
    <text evidence="3">Belongs to the acetyltransferase family. RimJ subfamily.</text>
</comment>
<dbReference type="Pfam" id="PF13302">
    <property type="entry name" value="Acetyltransf_3"/>
    <property type="match status" value="1"/>
</dbReference>
<dbReference type="PANTHER" id="PTHR43792">
    <property type="entry name" value="GNAT FAMILY, PUTATIVE (AFU_ORTHOLOGUE AFUA_3G00765)-RELATED-RELATED"/>
    <property type="match status" value="1"/>
</dbReference>
<reference evidence="6" key="1">
    <citation type="journal article" date="2014" name="Int. J. Syst. Evol. Microbiol.">
        <title>Complete genome sequence of Corynebacterium casei LMG S-19264T (=DSM 44701T), isolated from a smear-ripened cheese.</title>
        <authorList>
            <consortium name="US DOE Joint Genome Institute (JGI-PGF)"/>
            <person name="Walter F."/>
            <person name="Albersmeier A."/>
            <person name="Kalinowski J."/>
            <person name="Ruckert C."/>
        </authorList>
    </citation>
    <scope>NUCLEOTIDE SEQUENCE</scope>
    <source>
        <strain evidence="6">CGMCC 1.15725</strain>
    </source>
</reference>
<evidence type="ECO:0000313" key="6">
    <source>
        <dbReference type="EMBL" id="GGF40341.1"/>
    </source>
</evidence>
<dbReference type="GO" id="GO:0008999">
    <property type="term" value="F:protein-N-terminal-alanine acetyltransferase activity"/>
    <property type="evidence" value="ECO:0007669"/>
    <property type="project" value="TreeGrafter"/>
</dbReference>
<name>A0A8J2YZE8_9PROT</name>
<organism evidence="6 7">
    <name type="scientific">Aliidongia dinghuensis</name>
    <dbReference type="NCBI Taxonomy" id="1867774"/>
    <lineage>
        <taxon>Bacteria</taxon>
        <taxon>Pseudomonadati</taxon>
        <taxon>Pseudomonadota</taxon>
        <taxon>Alphaproteobacteria</taxon>
        <taxon>Rhodospirillales</taxon>
        <taxon>Dongiaceae</taxon>
        <taxon>Aliidongia</taxon>
    </lineage>
</organism>
<feature type="domain" description="N-acetyltransferase" evidence="5">
    <location>
        <begin position="2"/>
        <end position="158"/>
    </location>
</feature>
<dbReference type="AlphaFoldDB" id="A0A8J2YZE8"/>
<reference evidence="6" key="2">
    <citation type="submission" date="2020-09" db="EMBL/GenBank/DDBJ databases">
        <authorList>
            <person name="Sun Q."/>
            <person name="Zhou Y."/>
        </authorList>
    </citation>
    <scope>NUCLEOTIDE SEQUENCE</scope>
    <source>
        <strain evidence="6">CGMCC 1.15725</strain>
    </source>
</reference>
<dbReference type="PROSITE" id="PS51186">
    <property type="entry name" value="GNAT"/>
    <property type="match status" value="1"/>
</dbReference>